<sequence>MDDISDSILKQLPTKAKNYLPAIYDKYLKENDIPNSWRKHKVVNTPKPETPEILIKNRLERTLEH</sequence>
<evidence type="ECO:0000313" key="2">
    <source>
        <dbReference type="Proteomes" id="UP001566132"/>
    </source>
</evidence>
<dbReference type="Proteomes" id="UP001566132">
    <property type="component" value="Unassembled WGS sequence"/>
</dbReference>
<reference evidence="1 2" key="1">
    <citation type="submission" date="2024-05" db="EMBL/GenBank/DDBJ databases">
        <title>Genetic variation in Jamaican populations of the coffee berry borer (Hypothenemus hampei).</title>
        <authorList>
            <person name="Errbii M."/>
            <person name="Myrie A."/>
        </authorList>
    </citation>
    <scope>NUCLEOTIDE SEQUENCE [LARGE SCALE GENOMIC DNA]</scope>
    <source>
        <strain evidence="1">JA-Hopewell-2020-01-JO</strain>
        <tissue evidence="1">Whole body</tissue>
    </source>
</reference>
<gene>
    <name evidence="1" type="ORF">ABEB36_006714</name>
</gene>
<keyword evidence="2" id="KW-1185">Reference proteome</keyword>
<evidence type="ECO:0000313" key="1">
    <source>
        <dbReference type="EMBL" id="KAL1501386.1"/>
    </source>
</evidence>
<dbReference type="AlphaFoldDB" id="A0ABD1ES91"/>
<proteinExistence type="predicted"/>
<name>A0ABD1ES91_HYPHA</name>
<comment type="caution">
    <text evidence="1">The sequence shown here is derived from an EMBL/GenBank/DDBJ whole genome shotgun (WGS) entry which is preliminary data.</text>
</comment>
<organism evidence="1 2">
    <name type="scientific">Hypothenemus hampei</name>
    <name type="common">Coffee berry borer</name>
    <dbReference type="NCBI Taxonomy" id="57062"/>
    <lineage>
        <taxon>Eukaryota</taxon>
        <taxon>Metazoa</taxon>
        <taxon>Ecdysozoa</taxon>
        <taxon>Arthropoda</taxon>
        <taxon>Hexapoda</taxon>
        <taxon>Insecta</taxon>
        <taxon>Pterygota</taxon>
        <taxon>Neoptera</taxon>
        <taxon>Endopterygota</taxon>
        <taxon>Coleoptera</taxon>
        <taxon>Polyphaga</taxon>
        <taxon>Cucujiformia</taxon>
        <taxon>Curculionidae</taxon>
        <taxon>Scolytinae</taxon>
        <taxon>Hypothenemus</taxon>
    </lineage>
</organism>
<accession>A0ABD1ES91</accession>
<dbReference type="EMBL" id="JBDJPC010000005">
    <property type="protein sequence ID" value="KAL1501386.1"/>
    <property type="molecule type" value="Genomic_DNA"/>
</dbReference>
<protein>
    <submittedName>
        <fullName evidence="1">Uncharacterized protein</fullName>
    </submittedName>
</protein>